<dbReference type="InterPro" id="IPR013783">
    <property type="entry name" value="Ig-like_fold"/>
</dbReference>
<dbReference type="GO" id="GO:0016491">
    <property type="term" value="F:oxidoreductase activity"/>
    <property type="evidence" value="ECO:0007669"/>
    <property type="project" value="UniProtKB-KW"/>
</dbReference>
<dbReference type="PANTHER" id="PTHR11709">
    <property type="entry name" value="MULTI-COPPER OXIDASE"/>
    <property type="match status" value="1"/>
</dbReference>
<feature type="domain" description="Fibronectin type-III" evidence="4">
    <location>
        <begin position="518"/>
        <end position="606"/>
    </location>
</feature>
<keyword evidence="3" id="KW-0186">Copper</keyword>
<evidence type="ECO:0000313" key="5">
    <source>
        <dbReference type="EMBL" id="GBF32840.1"/>
    </source>
</evidence>
<dbReference type="CDD" id="cd00063">
    <property type="entry name" value="FN3"/>
    <property type="match status" value="3"/>
</dbReference>
<dbReference type="Gene3D" id="2.60.40.10">
    <property type="entry name" value="Immunoglobulins"/>
    <property type="match status" value="3"/>
</dbReference>
<evidence type="ECO:0000256" key="2">
    <source>
        <dbReference type="ARBA" id="ARBA00023002"/>
    </source>
</evidence>
<feature type="domain" description="Fibronectin type-III" evidence="4">
    <location>
        <begin position="330"/>
        <end position="421"/>
    </location>
</feature>
<comment type="caution">
    <text evidence="5">The sequence shown here is derived from an EMBL/GenBank/DDBJ whole genome shotgun (WGS) entry which is preliminary data.</text>
</comment>
<evidence type="ECO:0000259" key="4">
    <source>
        <dbReference type="PROSITE" id="PS50853"/>
    </source>
</evidence>
<dbReference type="InterPro" id="IPR036116">
    <property type="entry name" value="FN3_sf"/>
</dbReference>
<dbReference type="PROSITE" id="PS50853">
    <property type="entry name" value="FN3"/>
    <property type="match status" value="3"/>
</dbReference>
<dbReference type="RefSeq" id="WP_165792017.1">
    <property type="nucleotide sequence ID" value="NZ_BFAV01000060.1"/>
</dbReference>
<dbReference type="InterPro" id="IPR003961">
    <property type="entry name" value="FN3_dom"/>
</dbReference>
<dbReference type="EMBL" id="BFAV01000060">
    <property type="protein sequence ID" value="GBF32840.1"/>
    <property type="molecule type" value="Genomic_DNA"/>
</dbReference>
<dbReference type="Pfam" id="PF07732">
    <property type="entry name" value="Cu-oxidase_3"/>
    <property type="match status" value="1"/>
</dbReference>
<keyword evidence="2" id="KW-0560">Oxidoreductase</keyword>
<accession>A0A2L2X9V5</accession>
<evidence type="ECO:0000256" key="3">
    <source>
        <dbReference type="ARBA" id="ARBA00023008"/>
    </source>
</evidence>
<dbReference type="AlphaFoldDB" id="A0A2L2X9V5"/>
<organism evidence="5 6">
    <name type="scientific">Desulfocucumis palustris</name>
    <dbReference type="NCBI Taxonomy" id="1898651"/>
    <lineage>
        <taxon>Bacteria</taxon>
        <taxon>Bacillati</taxon>
        <taxon>Bacillota</taxon>
        <taxon>Clostridia</taxon>
        <taxon>Eubacteriales</taxon>
        <taxon>Desulfocucumaceae</taxon>
        <taxon>Desulfocucumis</taxon>
    </lineage>
</organism>
<feature type="domain" description="Fibronectin type-III" evidence="4">
    <location>
        <begin position="424"/>
        <end position="517"/>
    </location>
</feature>
<dbReference type="GO" id="GO:0005507">
    <property type="term" value="F:copper ion binding"/>
    <property type="evidence" value="ECO:0007669"/>
    <property type="project" value="InterPro"/>
</dbReference>
<dbReference type="SMART" id="SM00060">
    <property type="entry name" value="FN3"/>
    <property type="match status" value="3"/>
</dbReference>
<sequence>MGAVIQNLWAKKGRIKFPGGAALPFWGFASSANGKPQIPGPLIKARAGDLVTINLYNHLKKNISLLFPGQQFIPRPVKENGVFVSYNTPAAPGDCTSYSFTAARPGVFLYESGTSPEEQVSMGLYGALVIYPRGYDDLLSPDYHTAYCGNTGTGFDVEKVLILGELDSRLNMAADTGSRFNMPDYNPDHLVINGRSYPHTLLPDNYGLLSSQPVGSGLGIIPGQRVLLRIINAGLQNHTFRLLGITARVVAVDGWPLKADENSLNATYLKNTITVAPGESYDLIFTVNGQGQYFLHHRDFNHPGKGNRFPGGMATRLTATLFESAGVPAAPLDLSCALINRKGVKLSWKNSSTGEEGFVIERKITGEDNIELLAILDNPGRQEYTDSTVLPGISYSYRICAYNSAGASKHSNICRIDTNNIEQGPEKLTCTTMYGKRADLAWSGSNARGSGYAIERRADNSEDFQTIAEVGPNTTFYRDLSVVNNTIYTYRVKAVFPAGAACHSNECVTVPKAAPLSAPDQLRSVYVTDKSVFLVWDHDSSDENKFHIERKTGAGPYIEIDVVANSQTWYTDKDVQKNGTYYYRVRTHSKSEGFSDYSYELLVNTP</sequence>
<name>A0A2L2X9V5_9FIRM</name>
<dbReference type="Pfam" id="PF00394">
    <property type="entry name" value="Cu-oxidase"/>
    <property type="match status" value="1"/>
</dbReference>
<keyword evidence="1" id="KW-0479">Metal-binding</keyword>
<dbReference type="InterPro" id="IPR011707">
    <property type="entry name" value="Cu-oxidase-like_N"/>
</dbReference>
<evidence type="ECO:0000313" key="6">
    <source>
        <dbReference type="Proteomes" id="UP000239549"/>
    </source>
</evidence>
<dbReference type="SUPFAM" id="SSF49503">
    <property type="entry name" value="Cupredoxins"/>
    <property type="match status" value="2"/>
</dbReference>
<dbReference type="InterPro" id="IPR008972">
    <property type="entry name" value="Cupredoxin"/>
</dbReference>
<reference evidence="6" key="1">
    <citation type="submission" date="2018-02" db="EMBL/GenBank/DDBJ databases">
        <title>Genome sequence of Desulfocucumis palustris strain NAW-5.</title>
        <authorList>
            <person name="Watanabe M."/>
            <person name="Kojima H."/>
            <person name="Fukui M."/>
        </authorList>
    </citation>
    <scope>NUCLEOTIDE SEQUENCE [LARGE SCALE GENOMIC DNA]</scope>
    <source>
        <strain evidence="6">NAW-5</strain>
    </source>
</reference>
<protein>
    <submittedName>
        <fullName evidence="5">Multicopper oxidase</fullName>
    </submittedName>
</protein>
<evidence type="ECO:0000256" key="1">
    <source>
        <dbReference type="ARBA" id="ARBA00022723"/>
    </source>
</evidence>
<dbReference type="InterPro" id="IPR045087">
    <property type="entry name" value="Cu-oxidase_fam"/>
</dbReference>
<dbReference type="InterPro" id="IPR001117">
    <property type="entry name" value="Cu-oxidase_2nd"/>
</dbReference>
<proteinExistence type="predicted"/>
<dbReference type="Proteomes" id="UP000239549">
    <property type="component" value="Unassembled WGS sequence"/>
</dbReference>
<dbReference type="PANTHER" id="PTHR11709:SF394">
    <property type="entry name" value="FI03373P-RELATED"/>
    <property type="match status" value="1"/>
</dbReference>
<dbReference type="Gene3D" id="2.60.40.420">
    <property type="entry name" value="Cupredoxins - blue copper proteins"/>
    <property type="match status" value="1"/>
</dbReference>
<keyword evidence="6" id="KW-1185">Reference proteome</keyword>
<dbReference type="SUPFAM" id="SSF49265">
    <property type="entry name" value="Fibronectin type III"/>
    <property type="match status" value="2"/>
</dbReference>
<gene>
    <name evidence="5" type="ORF">DCCM_1036</name>
</gene>